<dbReference type="Proteomes" id="UP000265515">
    <property type="component" value="Unassembled WGS sequence"/>
</dbReference>
<feature type="region of interest" description="Disordered" evidence="1">
    <location>
        <begin position="1"/>
        <end position="21"/>
    </location>
</feature>
<dbReference type="Gramene" id="GBG76089">
    <property type="protein sequence ID" value="GBG76089"/>
    <property type="gene ID" value="CBR_g21749"/>
</dbReference>
<dbReference type="OrthoDB" id="3219396at2759"/>
<dbReference type="InterPro" id="IPR036047">
    <property type="entry name" value="F-box-like_dom_sf"/>
</dbReference>
<keyword evidence="4" id="KW-1185">Reference proteome</keyword>
<dbReference type="GO" id="GO:0000209">
    <property type="term" value="P:protein polyubiquitination"/>
    <property type="evidence" value="ECO:0007669"/>
    <property type="project" value="TreeGrafter"/>
</dbReference>
<dbReference type="SMART" id="SM00256">
    <property type="entry name" value="FBOX"/>
    <property type="match status" value="1"/>
</dbReference>
<feature type="compositionally biased region" description="Low complexity" evidence="1">
    <location>
        <begin position="114"/>
        <end position="159"/>
    </location>
</feature>
<sequence length="391" mass="42454">MRDFNNNSGQRNCESNEVSPNERIAMVEDEGGKDQTVKSLSSLPAEILTTVISLLSVQDVCALSCCSRFWRAVCSGDEVWIQLYSRQWPLAEVDSNSCFLTGGTDKKGRRDLRGASPSSSSSSSFHSASSSASSSSSSRSYRAGSSSSVASSCSSIGSVDGRRGGAGGGHGGGDSWGASSYGGGRTRGSATRGEVSSAESIAVVSSRHDLERRGFVAGCGQGSWRLAYMTQRIGVAEKARRAMNILREHSVRESVEIGDYRRALAELHGFISFNDVVEHLLKERHSVLVNLLGLHFAVLHLGVSVDDVLRALKRGGVANRKVCVRLWSIGGLVMGYRRRDEMQVINKQLADCCNDVVHILERGAMHEVRRIQISADFQSSAWVGREHHWQR</sequence>
<dbReference type="GO" id="GO:0019005">
    <property type="term" value="C:SCF ubiquitin ligase complex"/>
    <property type="evidence" value="ECO:0007669"/>
    <property type="project" value="TreeGrafter"/>
</dbReference>
<dbReference type="Pfam" id="PF12937">
    <property type="entry name" value="F-box-like"/>
    <property type="match status" value="1"/>
</dbReference>
<evidence type="ECO:0000256" key="1">
    <source>
        <dbReference type="SAM" id="MobiDB-lite"/>
    </source>
</evidence>
<dbReference type="Gene3D" id="1.20.1280.50">
    <property type="match status" value="1"/>
</dbReference>
<reference evidence="3 4" key="1">
    <citation type="journal article" date="2018" name="Cell">
        <title>The Chara Genome: Secondary Complexity and Implications for Plant Terrestrialization.</title>
        <authorList>
            <person name="Nishiyama T."/>
            <person name="Sakayama H."/>
            <person name="Vries J.D."/>
            <person name="Buschmann H."/>
            <person name="Saint-Marcoux D."/>
            <person name="Ullrich K.K."/>
            <person name="Haas F.B."/>
            <person name="Vanderstraeten L."/>
            <person name="Becker D."/>
            <person name="Lang D."/>
            <person name="Vosolsobe S."/>
            <person name="Rombauts S."/>
            <person name="Wilhelmsson P.K.I."/>
            <person name="Janitza P."/>
            <person name="Kern R."/>
            <person name="Heyl A."/>
            <person name="Rumpler F."/>
            <person name="Villalobos L.I.A.C."/>
            <person name="Clay J.M."/>
            <person name="Skokan R."/>
            <person name="Toyoda A."/>
            <person name="Suzuki Y."/>
            <person name="Kagoshima H."/>
            <person name="Schijlen E."/>
            <person name="Tajeshwar N."/>
            <person name="Catarino B."/>
            <person name="Hetherington A.J."/>
            <person name="Saltykova A."/>
            <person name="Bonnot C."/>
            <person name="Breuninger H."/>
            <person name="Symeonidi A."/>
            <person name="Radhakrishnan G.V."/>
            <person name="Van Nieuwerburgh F."/>
            <person name="Deforce D."/>
            <person name="Chang C."/>
            <person name="Karol K.G."/>
            <person name="Hedrich R."/>
            <person name="Ulvskov P."/>
            <person name="Glockner G."/>
            <person name="Delwiche C.F."/>
            <person name="Petrasek J."/>
            <person name="Van de Peer Y."/>
            <person name="Friml J."/>
            <person name="Beilby M."/>
            <person name="Dolan L."/>
            <person name="Kohara Y."/>
            <person name="Sugano S."/>
            <person name="Fujiyama A."/>
            <person name="Delaux P.-M."/>
            <person name="Quint M."/>
            <person name="TheiBen G."/>
            <person name="Hagemann M."/>
            <person name="Harholt J."/>
            <person name="Dunand C."/>
            <person name="Zachgo S."/>
            <person name="Langdale J."/>
            <person name="Maumus F."/>
            <person name="Straeten D.V.D."/>
            <person name="Gould S.B."/>
            <person name="Rensing S.A."/>
        </authorList>
    </citation>
    <scope>NUCLEOTIDE SEQUENCE [LARGE SCALE GENOMIC DNA]</scope>
    <source>
        <strain evidence="3 4">S276</strain>
    </source>
</reference>
<dbReference type="PROSITE" id="PS50181">
    <property type="entry name" value="FBOX"/>
    <property type="match status" value="1"/>
</dbReference>
<feature type="compositionally biased region" description="Basic and acidic residues" evidence="1">
    <location>
        <begin position="104"/>
        <end position="113"/>
    </location>
</feature>
<comment type="caution">
    <text evidence="3">The sequence shown here is derived from an EMBL/GenBank/DDBJ whole genome shotgun (WGS) entry which is preliminary data.</text>
</comment>
<dbReference type="EMBL" id="BFEA01000237">
    <property type="protein sequence ID" value="GBG76089.1"/>
    <property type="molecule type" value="Genomic_DNA"/>
</dbReference>
<feature type="compositionally biased region" description="Low complexity" evidence="1">
    <location>
        <begin position="187"/>
        <end position="198"/>
    </location>
</feature>
<dbReference type="PANTHER" id="PTHR16008">
    <property type="entry name" value="F-BOX ONLY PROTEIN 4"/>
    <property type="match status" value="1"/>
</dbReference>
<feature type="compositionally biased region" description="Polar residues" evidence="1">
    <location>
        <begin position="1"/>
        <end position="19"/>
    </location>
</feature>
<evidence type="ECO:0000313" key="3">
    <source>
        <dbReference type="EMBL" id="GBG76089.1"/>
    </source>
</evidence>
<dbReference type="AlphaFoldDB" id="A0A388L1B8"/>
<dbReference type="GO" id="GO:0031146">
    <property type="term" value="P:SCF-dependent proteasomal ubiquitin-dependent protein catabolic process"/>
    <property type="evidence" value="ECO:0007669"/>
    <property type="project" value="InterPro"/>
</dbReference>
<evidence type="ECO:0000313" key="4">
    <source>
        <dbReference type="Proteomes" id="UP000265515"/>
    </source>
</evidence>
<dbReference type="InterPro" id="IPR001810">
    <property type="entry name" value="F-box_dom"/>
</dbReference>
<proteinExistence type="predicted"/>
<dbReference type="SUPFAM" id="SSF81383">
    <property type="entry name" value="F-box domain"/>
    <property type="match status" value="1"/>
</dbReference>
<feature type="compositionally biased region" description="Gly residues" evidence="1">
    <location>
        <begin position="164"/>
        <end position="186"/>
    </location>
</feature>
<feature type="region of interest" description="Disordered" evidence="1">
    <location>
        <begin position="104"/>
        <end position="198"/>
    </location>
</feature>
<protein>
    <recommendedName>
        <fullName evidence="2">F-box domain-containing protein</fullName>
    </recommendedName>
</protein>
<dbReference type="InterPro" id="IPR039588">
    <property type="entry name" value="FBXO4"/>
</dbReference>
<gene>
    <name evidence="3" type="ORF">CBR_g21749</name>
</gene>
<evidence type="ECO:0000259" key="2">
    <source>
        <dbReference type="PROSITE" id="PS50181"/>
    </source>
</evidence>
<accession>A0A388L1B8</accession>
<dbReference type="OMA" id="YECHRIS"/>
<feature type="domain" description="F-box" evidence="2">
    <location>
        <begin position="37"/>
        <end position="83"/>
    </location>
</feature>
<name>A0A388L1B8_CHABU</name>
<dbReference type="PANTHER" id="PTHR16008:SF4">
    <property type="entry name" value="F-BOX ONLY PROTEIN 4"/>
    <property type="match status" value="1"/>
</dbReference>
<organism evidence="3 4">
    <name type="scientific">Chara braunii</name>
    <name type="common">Braun's stonewort</name>
    <dbReference type="NCBI Taxonomy" id="69332"/>
    <lineage>
        <taxon>Eukaryota</taxon>
        <taxon>Viridiplantae</taxon>
        <taxon>Streptophyta</taxon>
        <taxon>Charophyceae</taxon>
        <taxon>Charales</taxon>
        <taxon>Characeae</taxon>
        <taxon>Chara</taxon>
    </lineage>
</organism>